<dbReference type="NCBIfam" id="TIGR00964">
    <property type="entry name" value="secE_bact"/>
    <property type="match status" value="1"/>
</dbReference>
<comment type="function">
    <text evidence="9">Essential subunit of the Sec protein translocation channel SecYEG. Clamps together the 2 halves of SecY. May contact the channel plug during translocation.</text>
</comment>
<dbReference type="InterPro" id="IPR038379">
    <property type="entry name" value="SecE_sf"/>
</dbReference>
<keyword evidence="7 9" id="KW-0811">Translocation</keyword>
<dbReference type="HAMAP" id="MF_00422">
    <property type="entry name" value="SecE"/>
    <property type="match status" value="1"/>
</dbReference>
<evidence type="ECO:0000256" key="8">
    <source>
        <dbReference type="ARBA" id="ARBA00023136"/>
    </source>
</evidence>
<proteinExistence type="inferred from homology"/>
<dbReference type="Proteomes" id="UP000228777">
    <property type="component" value="Unassembled WGS sequence"/>
</dbReference>
<feature type="transmembrane region" description="Helical" evidence="9">
    <location>
        <begin position="30"/>
        <end position="51"/>
    </location>
</feature>
<keyword evidence="8 9" id="KW-0472">Membrane</keyword>
<comment type="subcellular location">
    <subcellularLocation>
        <location evidence="9">Cell membrane</location>
        <topology evidence="9">Single-pass membrane protein</topology>
    </subcellularLocation>
    <subcellularLocation>
        <location evidence="1">Membrane</location>
    </subcellularLocation>
</comment>
<evidence type="ECO:0000256" key="6">
    <source>
        <dbReference type="ARBA" id="ARBA00022989"/>
    </source>
</evidence>
<dbReference type="EMBL" id="PEWP01000057">
    <property type="protein sequence ID" value="PIU46338.1"/>
    <property type="molecule type" value="Genomic_DNA"/>
</dbReference>
<evidence type="ECO:0000313" key="10">
    <source>
        <dbReference type="EMBL" id="PIU46338.1"/>
    </source>
</evidence>
<organism evidence="10 11">
    <name type="scientific">bacterium (Candidatus Gribaldobacteria) CG07_land_8_20_14_0_80_33_18</name>
    <dbReference type="NCBI Taxonomy" id="2014272"/>
    <lineage>
        <taxon>Bacteria</taxon>
        <taxon>Candidatus Gribaldobacteria</taxon>
    </lineage>
</organism>
<evidence type="ECO:0000256" key="2">
    <source>
        <dbReference type="ARBA" id="ARBA00022448"/>
    </source>
</evidence>
<accession>A0A2M6Z1Q0</accession>
<keyword evidence="6 9" id="KW-1133">Transmembrane helix</keyword>
<dbReference type="PANTHER" id="PTHR33910:SF1">
    <property type="entry name" value="PROTEIN TRANSLOCASE SUBUNIT SECE"/>
    <property type="match status" value="1"/>
</dbReference>
<dbReference type="Pfam" id="PF00584">
    <property type="entry name" value="SecE"/>
    <property type="match status" value="1"/>
</dbReference>
<evidence type="ECO:0000256" key="9">
    <source>
        <dbReference type="HAMAP-Rule" id="MF_00422"/>
    </source>
</evidence>
<keyword evidence="4 9" id="KW-0812">Transmembrane</keyword>
<evidence type="ECO:0000256" key="4">
    <source>
        <dbReference type="ARBA" id="ARBA00022692"/>
    </source>
</evidence>
<evidence type="ECO:0000256" key="3">
    <source>
        <dbReference type="ARBA" id="ARBA00022475"/>
    </source>
</evidence>
<sequence length="64" mass="7630">MMNFFNKIKNFFKGVLTEAKKINWPNRSKILRYSLIVIGLAVFVAVFLGFFDFIFMKFLNKIIF</sequence>
<dbReference type="GO" id="GO:0043952">
    <property type="term" value="P:protein transport by the Sec complex"/>
    <property type="evidence" value="ECO:0007669"/>
    <property type="project" value="UniProtKB-UniRule"/>
</dbReference>
<evidence type="ECO:0000313" key="11">
    <source>
        <dbReference type="Proteomes" id="UP000228777"/>
    </source>
</evidence>
<evidence type="ECO:0000256" key="5">
    <source>
        <dbReference type="ARBA" id="ARBA00022927"/>
    </source>
</evidence>
<dbReference type="GO" id="GO:0005886">
    <property type="term" value="C:plasma membrane"/>
    <property type="evidence" value="ECO:0007669"/>
    <property type="project" value="UniProtKB-SubCell"/>
</dbReference>
<dbReference type="PANTHER" id="PTHR33910">
    <property type="entry name" value="PROTEIN TRANSLOCASE SUBUNIT SECE"/>
    <property type="match status" value="1"/>
</dbReference>
<dbReference type="AlphaFoldDB" id="A0A2M6Z1Q0"/>
<keyword evidence="3 9" id="KW-1003">Cell membrane</keyword>
<dbReference type="GO" id="GO:0008320">
    <property type="term" value="F:protein transmembrane transporter activity"/>
    <property type="evidence" value="ECO:0007669"/>
    <property type="project" value="UniProtKB-UniRule"/>
</dbReference>
<dbReference type="GO" id="GO:0006605">
    <property type="term" value="P:protein targeting"/>
    <property type="evidence" value="ECO:0007669"/>
    <property type="project" value="UniProtKB-UniRule"/>
</dbReference>
<comment type="subunit">
    <text evidence="9">Component of the Sec protein translocase complex. Heterotrimer consisting of SecY, SecE and SecG subunits. The heterotrimers can form oligomers, although 1 heterotrimer is thought to be able to translocate proteins. Interacts with the ribosome. Interacts with SecDF, and other proteins may be involved. Interacts with SecA.</text>
</comment>
<comment type="similarity">
    <text evidence="9">Belongs to the SecE/SEC61-gamma family.</text>
</comment>
<name>A0A2M6Z1Q0_9BACT</name>
<protein>
    <recommendedName>
        <fullName evidence="9">Protein translocase subunit SecE</fullName>
    </recommendedName>
</protein>
<comment type="caution">
    <text evidence="10">The sequence shown here is derived from an EMBL/GenBank/DDBJ whole genome shotgun (WGS) entry which is preliminary data.</text>
</comment>
<evidence type="ECO:0000256" key="1">
    <source>
        <dbReference type="ARBA" id="ARBA00004370"/>
    </source>
</evidence>
<dbReference type="Gene3D" id="1.20.5.1030">
    <property type="entry name" value="Preprotein translocase secy subunit"/>
    <property type="match status" value="1"/>
</dbReference>
<gene>
    <name evidence="9 10" type="primary">secE</name>
    <name evidence="10" type="ORF">COS93_02790</name>
</gene>
<dbReference type="InterPro" id="IPR001901">
    <property type="entry name" value="Translocase_SecE/Sec61-g"/>
</dbReference>
<keyword evidence="5 9" id="KW-0653">Protein transport</keyword>
<dbReference type="InterPro" id="IPR005807">
    <property type="entry name" value="SecE_bac"/>
</dbReference>
<reference evidence="11" key="1">
    <citation type="submission" date="2017-09" db="EMBL/GenBank/DDBJ databases">
        <title>Depth-based differentiation of microbial function through sediment-hosted aquifers and enrichment of novel symbionts in the deep terrestrial subsurface.</title>
        <authorList>
            <person name="Probst A.J."/>
            <person name="Ladd B."/>
            <person name="Jarett J.K."/>
            <person name="Geller-Mcgrath D.E."/>
            <person name="Sieber C.M.K."/>
            <person name="Emerson J.B."/>
            <person name="Anantharaman K."/>
            <person name="Thomas B.C."/>
            <person name="Malmstrom R."/>
            <person name="Stieglmeier M."/>
            <person name="Klingl A."/>
            <person name="Woyke T."/>
            <person name="Ryan C.M."/>
            <person name="Banfield J.F."/>
        </authorList>
    </citation>
    <scope>NUCLEOTIDE SEQUENCE [LARGE SCALE GENOMIC DNA]</scope>
</reference>
<evidence type="ECO:0000256" key="7">
    <source>
        <dbReference type="ARBA" id="ARBA00023010"/>
    </source>
</evidence>
<keyword evidence="2 9" id="KW-0813">Transport</keyword>
<dbReference type="GO" id="GO:0009306">
    <property type="term" value="P:protein secretion"/>
    <property type="evidence" value="ECO:0007669"/>
    <property type="project" value="UniProtKB-UniRule"/>
</dbReference>
<dbReference type="GO" id="GO:0065002">
    <property type="term" value="P:intracellular protein transmembrane transport"/>
    <property type="evidence" value="ECO:0007669"/>
    <property type="project" value="UniProtKB-UniRule"/>
</dbReference>